<dbReference type="Proteomes" id="UP000015464">
    <property type="component" value="Unassembled WGS sequence"/>
</dbReference>
<dbReference type="InterPro" id="IPR036249">
    <property type="entry name" value="Thioredoxin-like_sf"/>
</dbReference>
<dbReference type="eggNOG" id="KOG0867">
    <property type="taxonomic scope" value="Eukaryota"/>
</dbReference>
<keyword evidence="7" id="KW-1185">Reference proteome</keyword>
<feature type="region of interest" description="Disordered" evidence="3">
    <location>
        <begin position="35"/>
        <end position="56"/>
    </location>
</feature>
<evidence type="ECO:0000256" key="1">
    <source>
        <dbReference type="ARBA" id="ARBA00007409"/>
    </source>
</evidence>
<gene>
    <name evidence="6" type="ORF">SPOG_00889</name>
</gene>
<dbReference type="EMBL" id="KE546993">
    <property type="protein sequence ID" value="EPY50126.1"/>
    <property type="molecule type" value="Genomic_DNA"/>
</dbReference>
<dbReference type="STRING" id="653667.S9X8H5"/>
<dbReference type="InterPro" id="IPR004045">
    <property type="entry name" value="Glutathione_S-Trfase_N"/>
</dbReference>
<dbReference type="InterPro" id="IPR036282">
    <property type="entry name" value="Glutathione-S-Trfase_C_sf"/>
</dbReference>
<dbReference type="Pfam" id="PF02798">
    <property type="entry name" value="GST_N"/>
    <property type="match status" value="1"/>
</dbReference>
<dbReference type="AlphaFoldDB" id="S9X8H5"/>
<dbReference type="Gene3D" id="1.20.1050.10">
    <property type="match status" value="2"/>
</dbReference>
<feature type="domain" description="GST C-terminal" evidence="5">
    <location>
        <begin position="95"/>
        <end position="230"/>
    </location>
</feature>
<dbReference type="PROSITE" id="PS50405">
    <property type="entry name" value="GST_CTER"/>
    <property type="match status" value="2"/>
</dbReference>
<dbReference type="InterPro" id="IPR004046">
    <property type="entry name" value="GST_C"/>
</dbReference>
<accession>S9X8H5</accession>
<organism evidence="6 7">
    <name type="scientific">Schizosaccharomyces cryophilus (strain OY26 / ATCC MYA-4695 / CBS 11777 / NBRC 106824 / NRRL Y48691)</name>
    <name type="common">Fission yeast</name>
    <dbReference type="NCBI Taxonomy" id="653667"/>
    <lineage>
        <taxon>Eukaryota</taxon>
        <taxon>Fungi</taxon>
        <taxon>Dikarya</taxon>
        <taxon>Ascomycota</taxon>
        <taxon>Taphrinomycotina</taxon>
        <taxon>Schizosaccharomycetes</taxon>
        <taxon>Schizosaccharomycetales</taxon>
        <taxon>Schizosaccharomycetaceae</taxon>
        <taxon>Schizosaccharomyces</taxon>
    </lineage>
</organism>
<reference evidence="6 7" key="1">
    <citation type="journal article" date="2011" name="Science">
        <title>Comparative functional genomics of the fission yeasts.</title>
        <authorList>
            <person name="Rhind N."/>
            <person name="Chen Z."/>
            <person name="Yassour M."/>
            <person name="Thompson D.A."/>
            <person name="Haas B.J."/>
            <person name="Habib N."/>
            <person name="Wapinski I."/>
            <person name="Roy S."/>
            <person name="Lin M.F."/>
            <person name="Heiman D.I."/>
            <person name="Young S.K."/>
            <person name="Furuya K."/>
            <person name="Guo Y."/>
            <person name="Pidoux A."/>
            <person name="Chen H.M."/>
            <person name="Robbertse B."/>
            <person name="Goldberg J.M."/>
            <person name="Aoki K."/>
            <person name="Bayne E.H."/>
            <person name="Berlin A.M."/>
            <person name="Desjardins C.A."/>
            <person name="Dobbs E."/>
            <person name="Dukaj L."/>
            <person name="Fan L."/>
            <person name="FitzGerald M.G."/>
            <person name="French C."/>
            <person name="Gujja S."/>
            <person name="Hansen K."/>
            <person name="Keifenheim D."/>
            <person name="Levin J.Z."/>
            <person name="Mosher R.A."/>
            <person name="Mueller C.A."/>
            <person name="Pfiffner J."/>
            <person name="Priest M."/>
            <person name="Russ C."/>
            <person name="Smialowska A."/>
            <person name="Swoboda P."/>
            <person name="Sykes S.M."/>
            <person name="Vaughn M."/>
            <person name="Vengrova S."/>
            <person name="Yoder R."/>
            <person name="Zeng Q."/>
            <person name="Allshire R."/>
            <person name="Baulcombe D."/>
            <person name="Birren B.W."/>
            <person name="Brown W."/>
            <person name="Ekwall K."/>
            <person name="Kellis M."/>
            <person name="Leatherwood J."/>
            <person name="Levin H."/>
            <person name="Margalit H."/>
            <person name="Martienssen R."/>
            <person name="Nieduszynski C.A."/>
            <person name="Spatafora J.W."/>
            <person name="Friedman N."/>
            <person name="Dalgaard J.Z."/>
            <person name="Baumann P."/>
            <person name="Niki H."/>
            <person name="Regev A."/>
            <person name="Nusbaum C."/>
        </authorList>
    </citation>
    <scope>NUCLEOTIDE SEQUENCE [LARGE SCALE GENOMIC DNA]</scope>
    <source>
        <strain evidence="7">OY26 / ATCC MYA-4695 / CBS 11777 / NBRC 106824 / NRRL Y48691</strain>
    </source>
</reference>
<protein>
    <submittedName>
        <fullName evidence="6">Glutathione S-transferase Gst1</fullName>
    </submittedName>
</protein>
<dbReference type="GeneID" id="25035220"/>
<evidence type="ECO:0000259" key="4">
    <source>
        <dbReference type="PROSITE" id="PS50404"/>
    </source>
</evidence>
<feature type="domain" description="GST C-terminal" evidence="5">
    <location>
        <begin position="224"/>
        <end position="360"/>
    </location>
</feature>
<evidence type="ECO:0000256" key="3">
    <source>
        <dbReference type="SAM" id="MobiDB-lite"/>
    </source>
</evidence>
<dbReference type="PANTHER" id="PTHR44051:SF3">
    <property type="entry name" value="TRANSCRIPTIONAL REGULATOR URE2"/>
    <property type="match status" value="1"/>
</dbReference>
<evidence type="ECO:0000313" key="7">
    <source>
        <dbReference type="Proteomes" id="UP000015464"/>
    </source>
</evidence>
<dbReference type="Gene3D" id="3.40.30.10">
    <property type="entry name" value="Glutaredoxin"/>
    <property type="match status" value="1"/>
</dbReference>
<dbReference type="SFLD" id="SFLDG00358">
    <property type="entry name" value="Main_(cytGST)"/>
    <property type="match status" value="1"/>
</dbReference>
<comment type="similarity">
    <text evidence="1 2">Belongs to the GST superfamily.</text>
</comment>
<proteinExistence type="inferred from homology"/>
<evidence type="ECO:0000313" key="6">
    <source>
        <dbReference type="EMBL" id="EPY50126.1"/>
    </source>
</evidence>
<dbReference type="GO" id="GO:0016740">
    <property type="term" value="F:transferase activity"/>
    <property type="evidence" value="ECO:0007669"/>
    <property type="project" value="UniProtKB-KW"/>
</dbReference>
<dbReference type="InterPro" id="IPR010987">
    <property type="entry name" value="Glutathione-S-Trfase_C-like"/>
</dbReference>
<dbReference type="SUPFAM" id="SSF47616">
    <property type="entry name" value="GST C-terminal domain-like"/>
    <property type="match status" value="2"/>
</dbReference>
<dbReference type="SUPFAM" id="SSF52833">
    <property type="entry name" value="Thioredoxin-like"/>
    <property type="match status" value="1"/>
</dbReference>
<dbReference type="InterPro" id="IPR040079">
    <property type="entry name" value="Glutathione_S-Trfase"/>
</dbReference>
<evidence type="ECO:0000256" key="2">
    <source>
        <dbReference type="RuleBase" id="RU003494"/>
    </source>
</evidence>
<dbReference type="PROSITE" id="PS50404">
    <property type="entry name" value="GST_NTER"/>
    <property type="match status" value="1"/>
</dbReference>
<evidence type="ECO:0000259" key="5">
    <source>
        <dbReference type="PROSITE" id="PS50405"/>
    </source>
</evidence>
<dbReference type="HOGENOM" id="CLU_769777_0_0_1"/>
<dbReference type="PANTHER" id="PTHR44051">
    <property type="entry name" value="GLUTATHIONE S-TRANSFERASE-RELATED"/>
    <property type="match status" value="1"/>
</dbReference>
<dbReference type="Pfam" id="PF00043">
    <property type="entry name" value="GST_C"/>
    <property type="match status" value="2"/>
</dbReference>
<feature type="domain" description="GST N-terminal" evidence="4">
    <location>
        <begin position="1"/>
        <end position="88"/>
    </location>
</feature>
<sequence length="360" mass="42405">MIITTDTTASVRRLTISSLNTSTWLQLDSCNPNHRGDIAHSEKRKKQHLSYNPNGRVPTLIDHQNNDYAIWESDAILAYLTDRYNKERKISLPHDHPEYHHLLQYLFFQSSGQGVIWGQASWFNFYHPEPVASAITRYRNEIKRVLGVLESILQDKDYLVADKYTIADMSFINWNDLLPALFGKGRHEFKEDLPQLDFEKEFPKTYAWHKHRYNKERKISLPHDHPEYHHLLQYLFFQSSGQGVIWGQASWFNFYHPEPVASAITRYRNEIKRVLGVLESILQDKDYLVADKYTIADMSFINWNDLLPALFGKGRHEFKEDLPQLDFEKEFPKTYAWHKRLTERPAVAATIAERQQALQQ</sequence>
<dbReference type="SFLD" id="SFLDS00019">
    <property type="entry name" value="Glutathione_Transferase_(cytos"/>
    <property type="match status" value="1"/>
</dbReference>
<dbReference type="OrthoDB" id="422574at2759"/>
<name>S9X8H5_SCHCR</name>
<dbReference type="RefSeq" id="XP_013024614.1">
    <property type="nucleotide sequence ID" value="XM_013169160.1"/>
</dbReference>